<evidence type="ECO:0000256" key="3">
    <source>
        <dbReference type="ARBA" id="ARBA00023015"/>
    </source>
</evidence>
<gene>
    <name evidence="10" type="ORF">DI536_30695</name>
</gene>
<keyword evidence="6" id="KW-0804">Transcription</keyword>
<dbReference type="InterPro" id="IPR001789">
    <property type="entry name" value="Sig_transdc_resp-reg_receiver"/>
</dbReference>
<dbReference type="PROSITE" id="PS00688">
    <property type="entry name" value="SIGMA54_INTERACT_3"/>
    <property type="match status" value="1"/>
</dbReference>
<evidence type="ECO:0000256" key="4">
    <source>
        <dbReference type="ARBA" id="ARBA00023125"/>
    </source>
</evidence>
<dbReference type="CDD" id="cd00009">
    <property type="entry name" value="AAA"/>
    <property type="match status" value="1"/>
</dbReference>
<evidence type="ECO:0000256" key="5">
    <source>
        <dbReference type="ARBA" id="ARBA00023159"/>
    </source>
</evidence>
<dbReference type="InterPro" id="IPR003593">
    <property type="entry name" value="AAA+_ATPase"/>
</dbReference>
<dbReference type="GO" id="GO:0006355">
    <property type="term" value="P:regulation of DNA-templated transcription"/>
    <property type="evidence" value="ECO:0007669"/>
    <property type="project" value="InterPro"/>
</dbReference>
<dbReference type="SUPFAM" id="SSF52540">
    <property type="entry name" value="P-loop containing nucleoside triphosphate hydrolases"/>
    <property type="match status" value="1"/>
</dbReference>
<keyword evidence="7" id="KW-0597">Phosphoprotein</keyword>
<dbReference type="InterPro" id="IPR027417">
    <property type="entry name" value="P-loop_NTPase"/>
</dbReference>
<dbReference type="InterPro" id="IPR058031">
    <property type="entry name" value="AAA_lid_NorR"/>
</dbReference>
<dbReference type="GO" id="GO:0000160">
    <property type="term" value="P:phosphorelay signal transduction system"/>
    <property type="evidence" value="ECO:0007669"/>
    <property type="project" value="InterPro"/>
</dbReference>
<dbReference type="PROSITE" id="PS50045">
    <property type="entry name" value="SIGMA54_INTERACT_4"/>
    <property type="match status" value="1"/>
</dbReference>
<organism evidence="10 11">
    <name type="scientific">Archangium gephyra</name>
    <dbReference type="NCBI Taxonomy" id="48"/>
    <lineage>
        <taxon>Bacteria</taxon>
        <taxon>Pseudomonadati</taxon>
        <taxon>Myxococcota</taxon>
        <taxon>Myxococcia</taxon>
        <taxon>Myxococcales</taxon>
        <taxon>Cystobacterineae</taxon>
        <taxon>Archangiaceae</taxon>
        <taxon>Archangium</taxon>
    </lineage>
</organism>
<dbReference type="InterPro" id="IPR002197">
    <property type="entry name" value="HTH_Fis"/>
</dbReference>
<dbReference type="InterPro" id="IPR025943">
    <property type="entry name" value="Sigma_54_int_dom_ATP-bd_2"/>
</dbReference>
<dbReference type="Pfam" id="PF00072">
    <property type="entry name" value="Response_reg"/>
    <property type="match status" value="1"/>
</dbReference>
<dbReference type="InterPro" id="IPR011006">
    <property type="entry name" value="CheY-like_superfamily"/>
</dbReference>
<feature type="domain" description="Response regulatory" evidence="9">
    <location>
        <begin position="4"/>
        <end position="118"/>
    </location>
</feature>
<keyword evidence="5" id="KW-0010">Activator</keyword>
<protein>
    <submittedName>
        <fullName evidence="10">Transcriptional regulator</fullName>
    </submittedName>
</protein>
<evidence type="ECO:0000313" key="10">
    <source>
        <dbReference type="EMBL" id="PZR06305.1"/>
    </source>
</evidence>
<dbReference type="Gene3D" id="1.10.8.60">
    <property type="match status" value="1"/>
</dbReference>
<evidence type="ECO:0000259" key="9">
    <source>
        <dbReference type="PROSITE" id="PS50110"/>
    </source>
</evidence>
<dbReference type="Gene3D" id="3.40.50.2300">
    <property type="match status" value="1"/>
</dbReference>
<dbReference type="InterPro" id="IPR025944">
    <property type="entry name" value="Sigma_54_int_dom_CS"/>
</dbReference>
<dbReference type="InterPro" id="IPR009057">
    <property type="entry name" value="Homeodomain-like_sf"/>
</dbReference>
<feature type="domain" description="Sigma-54 factor interaction" evidence="8">
    <location>
        <begin position="143"/>
        <end position="372"/>
    </location>
</feature>
<dbReference type="Proteomes" id="UP000249061">
    <property type="component" value="Unassembled WGS sequence"/>
</dbReference>
<dbReference type="Gene3D" id="3.40.50.300">
    <property type="entry name" value="P-loop containing nucleotide triphosphate hydrolases"/>
    <property type="match status" value="1"/>
</dbReference>
<dbReference type="FunFam" id="3.40.50.300:FF:000006">
    <property type="entry name" value="DNA-binding transcriptional regulator NtrC"/>
    <property type="match status" value="1"/>
</dbReference>
<evidence type="ECO:0000256" key="6">
    <source>
        <dbReference type="ARBA" id="ARBA00023163"/>
    </source>
</evidence>
<accession>A0A2W5T4D6</accession>
<dbReference type="Pfam" id="PF25601">
    <property type="entry name" value="AAA_lid_14"/>
    <property type="match status" value="1"/>
</dbReference>
<evidence type="ECO:0000259" key="8">
    <source>
        <dbReference type="PROSITE" id="PS50045"/>
    </source>
</evidence>
<dbReference type="InterPro" id="IPR025662">
    <property type="entry name" value="Sigma_54_int_dom_ATP-bd_1"/>
</dbReference>
<keyword evidence="4" id="KW-0238">DNA-binding</keyword>
<dbReference type="Pfam" id="PF00158">
    <property type="entry name" value="Sigma54_activat"/>
    <property type="match status" value="1"/>
</dbReference>
<evidence type="ECO:0000256" key="1">
    <source>
        <dbReference type="ARBA" id="ARBA00022741"/>
    </source>
</evidence>
<dbReference type="SUPFAM" id="SSF46689">
    <property type="entry name" value="Homeodomain-like"/>
    <property type="match status" value="1"/>
</dbReference>
<dbReference type="PROSITE" id="PS50110">
    <property type="entry name" value="RESPONSE_REGULATORY"/>
    <property type="match status" value="1"/>
</dbReference>
<keyword evidence="2" id="KW-0067">ATP-binding</keyword>
<dbReference type="GO" id="GO:0043565">
    <property type="term" value="F:sequence-specific DNA binding"/>
    <property type="evidence" value="ECO:0007669"/>
    <property type="project" value="InterPro"/>
</dbReference>
<dbReference type="AlphaFoldDB" id="A0A2W5T4D6"/>
<name>A0A2W5T4D6_9BACT</name>
<dbReference type="SMART" id="SM00382">
    <property type="entry name" value="AAA"/>
    <property type="match status" value="1"/>
</dbReference>
<dbReference type="Gene3D" id="1.10.10.60">
    <property type="entry name" value="Homeodomain-like"/>
    <property type="match status" value="1"/>
</dbReference>
<dbReference type="SUPFAM" id="SSF52172">
    <property type="entry name" value="CheY-like"/>
    <property type="match status" value="1"/>
</dbReference>
<sequence>MKHRILVVDDEQNARDALKTILTEEGYDVAEAADGEAALQAMASFRPEAVLCDIRMPKVDGLEVLKRARADGYVGTFIMMTAHGSIETAVKAMKDGAEDFLTKPVDVGAVLARLEKVLEKSALKTENAMLRERLREKYKFANIVGESAELQAVFDVVARAAPTRATILVLGESGTGKELIAQAIHEASPRRDKPFVKVNCAALTETLLESELFGHEKGSFTGALSRREGRFELANGGTLFLDELGEISAALQVKLLRVLQQQEFERVGGTQTLKVDVRVVAATNRNLEAEVKAGHFREDLFYRLNVVTVNLPPLRSRKSDIPALVNHFLQHYGATHGKQLTGLAPGTLNALLAYDWPGNVRELGNVIERAVVLAREAELTSDDLPAALLGPRPAVTGSGNLIPGAPLYDIEREAILRTLEMVNGSTSRAADVLQISVRKIQYRLKEYAEADRAAAKPAVN</sequence>
<feature type="modified residue" description="4-aspartylphosphate" evidence="7">
    <location>
        <position position="53"/>
    </location>
</feature>
<evidence type="ECO:0000256" key="2">
    <source>
        <dbReference type="ARBA" id="ARBA00022840"/>
    </source>
</evidence>
<comment type="caution">
    <text evidence="10">The sequence shown here is derived from an EMBL/GenBank/DDBJ whole genome shotgun (WGS) entry which is preliminary data.</text>
</comment>
<dbReference type="GO" id="GO:0005524">
    <property type="term" value="F:ATP binding"/>
    <property type="evidence" value="ECO:0007669"/>
    <property type="project" value="UniProtKB-KW"/>
</dbReference>
<dbReference type="InterPro" id="IPR002078">
    <property type="entry name" value="Sigma_54_int"/>
</dbReference>
<evidence type="ECO:0000256" key="7">
    <source>
        <dbReference type="PROSITE-ProRule" id="PRU00169"/>
    </source>
</evidence>
<dbReference type="PANTHER" id="PTHR32071">
    <property type="entry name" value="TRANSCRIPTIONAL REGULATORY PROTEIN"/>
    <property type="match status" value="1"/>
</dbReference>
<proteinExistence type="predicted"/>
<dbReference type="FunFam" id="1.10.8.60:FF:000014">
    <property type="entry name" value="DNA-binding transcriptional regulator NtrC"/>
    <property type="match status" value="1"/>
</dbReference>
<keyword evidence="3" id="KW-0805">Transcription regulation</keyword>
<dbReference type="PROSITE" id="PS00676">
    <property type="entry name" value="SIGMA54_INTERACT_2"/>
    <property type="match status" value="1"/>
</dbReference>
<dbReference type="SMART" id="SM00448">
    <property type="entry name" value="REC"/>
    <property type="match status" value="1"/>
</dbReference>
<reference evidence="10 11" key="1">
    <citation type="submission" date="2017-08" db="EMBL/GenBank/DDBJ databases">
        <title>Infants hospitalized years apart are colonized by the same room-sourced microbial strains.</title>
        <authorList>
            <person name="Brooks B."/>
            <person name="Olm M.R."/>
            <person name="Firek B.A."/>
            <person name="Baker R."/>
            <person name="Thomas B.C."/>
            <person name="Morowitz M.J."/>
            <person name="Banfield J.F."/>
        </authorList>
    </citation>
    <scope>NUCLEOTIDE SEQUENCE [LARGE SCALE GENOMIC DNA]</scope>
    <source>
        <strain evidence="10">S2_003_000_R2_14</strain>
    </source>
</reference>
<dbReference type="Pfam" id="PF02954">
    <property type="entry name" value="HTH_8"/>
    <property type="match status" value="1"/>
</dbReference>
<dbReference type="PROSITE" id="PS00675">
    <property type="entry name" value="SIGMA54_INTERACT_1"/>
    <property type="match status" value="1"/>
</dbReference>
<dbReference type="EMBL" id="QFQP01000039">
    <property type="protein sequence ID" value="PZR06305.1"/>
    <property type="molecule type" value="Genomic_DNA"/>
</dbReference>
<evidence type="ECO:0000313" key="11">
    <source>
        <dbReference type="Proteomes" id="UP000249061"/>
    </source>
</evidence>
<keyword evidence="1" id="KW-0547">Nucleotide-binding</keyword>